<feature type="transmembrane region" description="Helical" evidence="1">
    <location>
        <begin position="99"/>
        <end position="118"/>
    </location>
</feature>
<reference evidence="2 3" key="1">
    <citation type="submission" date="2022-05" db="EMBL/GenBank/DDBJ databases">
        <title>A multi-omics perspective on studying reproductive biology in Daphnia sinensis.</title>
        <authorList>
            <person name="Jia J."/>
        </authorList>
    </citation>
    <scope>NUCLEOTIDE SEQUENCE [LARGE SCALE GENOMIC DNA]</scope>
    <source>
        <strain evidence="2 3">WSL</strain>
    </source>
</reference>
<dbReference type="Proteomes" id="UP000820818">
    <property type="component" value="Linkage Group LG10"/>
</dbReference>
<keyword evidence="1" id="KW-0812">Transmembrane</keyword>
<evidence type="ECO:0000313" key="3">
    <source>
        <dbReference type="Proteomes" id="UP000820818"/>
    </source>
</evidence>
<dbReference type="AlphaFoldDB" id="A0AAD5PNI0"/>
<evidence type="ECO:0000313" key="2">
    <source>
        <dbReference type="EMBL" id="KAI9551908.1"/>
    </source>
</evidence>
<accession>A0AAD5PNI0</accession>
<gene>
    <name evidence="2" type="ORF">GHT06_022244</name>
</gene>
<keyword evidence="1" id="KW-1133">Transmembrane helix</keyword>
<sequence>MDSCFGPCLVKGTVQCKRQADIVRLSRRDLLMLNIARDLFENSIWLSRFIELEKFSKMQGLRICNKICIEKSFIVAFVTFLVCVFFPCDSTYDLIDRLRHSAFILFLFHLTVVGLRGLRGLNVRQLASQTRAVVGLKNGLDCARIQRHSTAAALVRAPMFKKAIALLFVQVRTILKIKLTTNVDINPFQPFHVRLSLLRHRDSIIDLKHLICCCRCNFVAWRTVE</sequence>
<proteinExistence type="predicted"/>
<dbReference type="EMBL" id="WJBH02000010">
    <property type="protein sequence ID" value="KAI9551908.1"/>
    <property type="molecule type" value="Genomic_DNA"/>
</dbReference>
<name>A0AAD5PNI0_9CRUS</name>
<protein>
    <submittedName>
        <fullName evidence="2">Uncharacterized protein</fullName>
    </submittedName>
</protein>
<keyword evidence="1" id="KW-0472">Membrane</keyword>
<comment type="caution">
    <text evidence="2">The sequence shown here is derived from an EMBL/GenBank/DDBJ whole genome shotgun (WGS) entry which is preliminary data.</text>
</comment>
<evidence type="ECO:0000256" key="1">
    <source>
        <dbReference type="SAM" id="Phobius"/>
    </source>
</evidence>
<organism evidence="2 3">
    <name type="scientific">Daphnia sinensis</name>
    <dbReference type="NCBI Taxonomy" id="1820382"/>
    <lineage>
        <taxon>Eukaryota</taxon>
        <taxon>Metazoa</taxon>
        <taxon>Ecdysozoa</taxon>
        <taxon>Arthropoda</taxon>
        <taxon>Crustacea</taxon>
        <taxon>Branchiopoda</taxon>
        <taxon>Diplostraca</taxon>
        <taxon>Cladocera</taxon>
        <taxon>Anomopoda</taxon>
        <taxon>Daphniidae</taxon>
        <taxon>Daphnia</taxon>
        <taxon>Daphnia similis group</taxon>
    </lineage>
</organism>
<feature type="transmembrane region" description="Helical" evidence="1">
    <location>
        <begin position="67"/>
        <end position="87"/>
    </location>
</feature>
<keyword evidence="3" id="KW-1185">Reference proteome</keyword>